<evidence type="ECO:0000313" key="5">
    <source>
        <dbReference type="Proteomes" id="UP000824156"/>
    </source>
</evidence>
<dbReference type="Proteomes" id="UP000824156">
    <property type="component" value="Unassembled WGS sequence"/>
</dbReference>
<reference evidence="4" key="1">
    <citation type="journal article" date="2021" name="PeerJ">
        <title>Extensive microbial diversity within the chicken gut microbiome revealed by metagenomics and culture.</title>
        <authorList>
            <person name="Gilroy R."/>
            <person name="Ravi A."/>
            <person name="Getino M."/>
            <person name="Pursley I."/>
            <person name="Horton D.L."/>
            <person name="Alikhan N.F."/>
            <person name="Baker D."/>
            <person name="Gharbi K."/>
            <person name="Hall N."/>
            <person name="Watson M."/>
            <person name="Adriaenssens E.M."/>
            <person name="Foster-Nyarko E."/>
            <person name="Jarju S."/>
            <person name="Secka A."/>
            <person name="Antonio M."/>
            <person name="Oren A."/>
            <person name="Chaudhuri R.R."/>
            <person name="La Ragione R."/>
            <person name="Hildebrand F."/>
            <person name="Pallen M.J."/>
        </authorList>
    </citation>
    <scope>NUCLEOTIDE SEQUENCE</scope>
    <source>
        <strain evidence="4">1719</strain>
    </source>
</reference>
<dbReference type="GO" id="GO:0006508">
    <property type="term" value="P:proteolysis"/>
    <property type="evidence" value="ECO:0007669"/>
    <property type="project" value="UniProtKB-KW"/>
</dbReference>
<dbReference type="InterPro" id="IPR009003">
    <property type="entry name" value="Peptidase_S1_PA"/>
</dbReference>
<organism evidence="4 5">
    <name type="scientific">Candidatus Sphingobacterium stercoripullorum</name>
    <dbReference type="NCBI Taxonomy" id="2838759"/>
    <lineage>
        <taxon>Bacteria</taxon>
        <taxon>Pseudomonadati</taxon>
        <taxon>Bacteroidota</taxon>
        <taxon>Sphingobacteriia</taxon>
        <taxon>Sphingobacteriales</taxon>
        <taxon>Sphingobacteriaceae</taxon>
        <taxon>Sphingobacterium</taxon>
    </lineage>
</organism>
<dbReference type="AlphaFoldDB" id="A0A9D2AZC5"/>
<dbReference type="SUPFAM" id="SSF50494">
    <property type="entry name" value="Trypsin-like serine proteases"/>
    <property type="match status" value="1"/>
</dbReference>
<dbReference type="InterPro" id="IPR051201">
    <property type="entry name" value="Chloro_Bact_Ser_Proteases"/>
</dbReference>
<evidence type="ECO:0000313" key="4">
    <source>
        <dbReference type="EMBL" id="HIX54759.1"/>
    </source>
</evidence>
<feature type="signal peptide" evidence="3">
    <location>
        <begin position="1"/>
        <end position="23"/>
    </location>
</feature>
<evidence type="ECO:0000256" key="2">
    <source>
        <dbReference type="ARBA" id="ARBA00022801"/>
    </source>
</evidence>
<dbReference type="EMBL" id="DXEZ01000194">
    <property type="protein sequence ID" value="HIX54759.1"/>
    <property type="molecule type" value="Genomic_DNA"/>
</dbReference>
<dbReference type="PANTHER" id="PTHR43343:SF3">
    <property type="entry name" value="PROTEASE DO-LIKE 8, CHLOROPLASTIC"/>
    <property type="match status" value="1"/>
</dbReference>
<proteinExistence type="predicted"/>
<dbReference type="InterPro" id="IPR001940">
    <property type="entry name" value="Peptidase_S1C"/>
</dbReference>
<evidence type="ECO:0000256" key="3">
    <source>
        <dbReference type="SAM" id="SignalP"/>
    </source>
</evidence>
<dbReference type="GO" id="GO:0004252">
    <property type="term" value="F:serine-type endopeptidase activity"/>
    <property type="evidence" value="ECO:0007669"/>
    <property type="project" value="InterPro"/>
</dbReference>
<name>A0A9D2AZC5_9SPHI</name>
<dbReference type="PRINTS" id="PR00834">
    <property type="entry name" value="PROTEASES2C"/>
</dbReference>
<comment type="caution">
    <text evidence="4">The sequence shown here is derived from an EMBL/GenBank/DDBJ whole genome shotgun (WGS) entry which is preliminary data.</text>
</comment>
<dbReference type="Pfam" id="PF13365">
    <property type="entry name" value="Trypsin_2"/>
    <property type="match status" value="1"/>
</dbReference>
<evidence type="ECO:0000256" key="1">
    <source>
        <dbReference type="ARBA" id="ARBA00022670"/>
    </source>
</evidence>
<dbReference type="Gene3D" id="2.40.10.120">
    <property type="match status" value="1"/>
</dbReference>
<accession>A0A9D2AZC5</accession>
<dbReference type="PANTHER" id="PTHR43343">
    <property type="entry name" value="PEPTIDASE S12"/>
    <property type="match status" value="1"/>
</dbReference>
<reference evidence="4" key="2">
    <citation type="submission" date="2021-04" db="EMBL/GenBank/DDBJ databases">
        <authorList>
            <person name="Gilroy R."/>
        </authorList>
    </citation>
    <scope>NUCLEOTIDE SEQUENCE</scope>
    <source>
        <strain evidence="4">1719</strain>
    </source>
</reference>
<protein>
    <submittedName>
        <fullName evidence="4">Serine protease</fullName>
    </submittedName>
</protein>
<keyword evidence="1 4" id="KW-0645">Protease</keyword>
<feature type="chain" id="PRO_5039533951" evidence="3">
    <location>
        <begin position="24"/>
        <end position="301"/>
    </location>
</feature>
<sequence length="301" mass="33248">MTTNLKSLLIFSFLLSFVGVSYGQTGNSQGYDDRYFDERQMLIQFEAKATENIASKPYLNLEDARVQLKEAVNKKAVMPKVKPRKKVLSAPEVHQLVKESAVAMGLAYDCGNCDKTHINHSSGYIISEEGLCATNYHVVESFTDGDLNLSMQIMLTSGEVYPVVEIISADQEADLAIIRVDTGGDKLTPLPLGDPANVGDDVFVLSNPNRMLFYFSKGIVARNYIRNPERRGEKGMPEMEITADYSVGSSGAPIVDNKGNLVSTVSTTRSIYVNAREQKNLQMVVKGTKPVVLLNDMIEYK</sequence>
<keyword evidence="2" id="KW-0378">Hydrolase</keyword>
<keyword evidence="3" id="KW-0732">Signal</keyword>
<gene>
    <name evidence="4" type="ORF">H9853_07015</name>
</gene>